<accession>M2QY08</accession>
<keyword evidence="2" id="KW-0677">Repeat</keyword>
<feature type="repeat" description="WD" evidence="3">
    <location>
        <begin position="1047"/>
        <end position="1088"/>
    </location>
</feature>
<evidence type="ECO:0000259" key="5">
    <source>
        <dbReference type="Pfam" id="PF09994"/>
    </source>
</evidence>
<dbReference type="PROSITE" id="PS00678">
    <property type="entry name" value="WD_REPEATS_1"/>
    <property type="match status" value="8"/>
</dbReference>
<evidence type="ECO:0000256" key="4">
    <source>
        <dbReference type="SAM" id="MobiDB-lite"/>
    </source>
</evidence>
<reference evidence="6 7" key="1">
    <citation type="journal article" date="2012" name="Proc. Natl. Acad. Sci. U.S.A.">
        <title>Comparative genomics of Ceriporiopsis subvermispora and Phanerochaete chrysosporium provide insight into selective ligninolysis.</title>
        <authorList>
            <person name="Fernandez-Fueyo E."/>
            <person name="Ruiz-Duenas F.J."/>
            <person name="Ferreira P."/>
            <person name="Floudas D."/>
            <person name="Hibbett D.S."/>
            <person name="Canessa P."/>
            <person name="Larrondo L.F."/>
            <person name="James T.Y."/>
            <person name="Seelenfreund D."/>
            <person name="Lobos S."/>
            <person name="Polanco R."/>
            <person name="Tello M."/>
            <person name="Honda Y."/>
            <person name="Watanabe T."/>
            <person name="Watanabe T."/>
            <person name="Ryu J.S."/>
            <person name="Kubicek C.P."/>
            <person name="Schmoll M."/>
            <person name="Gaskell J."/>
            <person name="Hammel K.E."/>
            <person name="St John F.J."/>
            <person name="Vanden Wymelenberg A."/>
            <person name="Sabat G."/>
            <person name="Splinter BonDurant S."/>
            <person name="Syed K."/>
            <person name="Yadav J.S."/>
            <person name="Doddapaneni H."/>
            <person name="Subramanian V."/>
            <person name="Lavin J.L."/>
            <person name="Oguiza J.A."/>
            <person name="Perez G."/>
            <person name="Pisabarro A.G."/>
            <person name="Ramirez L."/>
            <person name="Santoyo F."/>
            <person name="Master E."/>
            <person name="Coutinho P.M."/>
            <person name="Henrissat B."/>
            <person name="Lombard V."/>
            <person name="Magnuson J.K."/>
            <person name="Kuees U."/>
            <person name="Hori C."/>
            <person name="Igarashi K."/>
            <person name="Samejima M."/>
            <person name="Held B.W."/>
            <person name="Barry K.W."/>
            <person name="LaButti K.M."/>
            <person name="Lapidus A."/>
            <person name="Lindquist E.A."/>
            <person name="Lucas S.M."/>
            <person name="Riley R."/>
            <person name="Salamov A.A."/>
            <person name="Hoffmeister D."/>
            <person name="Schwenk D."/>
            <person name="Hadar Y."/>
            <person name="Yarden O."/>
            <person name="de Vries R.P."/>
            <person name="Wiebenga A."/>
            <person name="Stenlid J."/>
            <person name="Eastwood D."/>
            <person name="Grigoriev I.V."/>
            <person name="Berka R.M."/>
            <person name="Blanchette R.A."/>
            <person name="Kersten P."/>
            <person name="Martinez A.T."/>
            <person name="Vicuna R."/>
            <person name="Cullen D."/>
        </authorList>
    </citation>
    <scope>NUCLEOTIDE SEQUENCE [LARGE SCALE GENOMIC DNA]</scope>
    <source>
        <strain evidence="6 7">B</strain>
    </source>
</reference>
<dbReference type="PRINTS" id="PR00320">
    <property type="entry name" value="GPROTEINBRPT"/>
</dbReference>
<dbReference type="PROSITE" id="PS50294">
    <property type="entry name" value="WD_REPEATS_REGION"/>
    <property type="match status" value="13"/>
</dbReference>
<feature type="repeat" description="WD" evidence="3">
    <location>
        <begin position="1608"/>
        <end position="1640"/>
    </location>
</feature>
<dbReference type="GO" id="GO:0005634">
    <property type="term" value="C:nucleus"/>
    <property type="evidence" value="ECO:0007669"/>
    <property type="project" value="TreeGrafter"/>
</dbReference>
<dbReference type="InterPro" id="IPR020472">
    <property type="entry name" value="WD40_PAC1"/>
</dbReference>
<keyword evidence="7" id="KW-1185">Reference proteome</keyword>
<feature type="repeat" description="WD" evidence="3">
    <location>
        <begin position="1480"/>
        <end position="1521"/>
    </location>
</feature>
<feature type="repeat" description="WD" evidence="3">
    <location>
        <begin position="1349"/>
        <end position="1390"/>
    </location>
</feature>
<dbReference type="OrthoDB" id="538223at2759"/>
<dbReference type="EMBL" id="KB445797">
    <property type="protein sequence ID" value="EMD37020.1"/>
    <property type="molecule type" value="Genomic_DNA"/>
</dbReference>
<feature type="repeat" description="WD" evidence="3">
    <location>
        <begin position="1522"/>
        <end position="1563"/>
    </location>
</feature>
<dbReference type="InterPro" id="IPR019775">
    <property type="entry name" value="WD40_repeat_CS"/>
</dbReference>
<dbReference type="SMART" id="SM00320">
    <property type="entry name" value="WD40"/>
    <property type="match status" value="14"/>
</dbReference>
<name>M2QY08_CERS8</name>
<dbReference type="InterPro" id="IPR001680">
    <property type="entry name" value="WD40_rpt"/>
</dbReference>
<dbReference type="GO" id="GO:1990234">
    <property type="term" value="C:transferase complex"/>
    <property type="evidence" value="ECO:0007669"/>
    <property type="project" value="UniProtKB-ARBA"/>
</dbReference>
<feature type="repeat" description="WD" evidence="3">
    <location>
        <begin position="1003"/>
        <end position="1044"/>
    </location>
</feature>
<feature type="domain" description="T6SS Phospholipase effector Tle1-like catalytic" evidence="5">
    <location>
        <begin position="127"/>
        <end position="390"/>
    </location>
</feature>
<feature type="repeat" description="WD" evidence="3">
    <location>
        <begin position="1090"/>
        <end position="1122"/>
    </location>
</feature>
<evidence type="ECO:0000256" key="3">
    <source>
        <dbReference type="PROSITE-ProRule" id="PRU00221"/>
    </source>
</evidence>
<dbReference type="InterPro" id="IPR015943">
    <property type="entry name" value="WD40/YVTN_repeat-like_dom_sf"/>
</dbReference>
<dbReference type="PROSITE" id="PS50082">
    <property type="entry name" value="WD_REPEATS_2"/>
    <property type="match status" value="14"/>
</dbReference>
<feature type="repeat" description="WD" evidence="3">
    <location>
        <begin position="1399"/>
        <end position="1433"/>
    </location>
</feature>
<dbReference type="Pfam" id="PF00400">
    <property type="entry name" value="WD40"/>
    <property type="match status" value="14"/>
</dbReference>
<dbReference type="PANTHER" id="PTHR22847">
    <property type="entry name" value="WD40 REPEAT PROTEIN"/>
    <property type="match status" value="1"/>
</dbReference>
<feature type="repeat" description="WD" evidence="3">
    <location>
        <begin position="960"/>
        <end position="1001"/>
    </location>
</feature>
<dbReference type="InterPro" id="IPR036322">
    <property type="entry name" value="WD40_repeat_dom_sf"/>
</dbReference>
<dbReference type="SUPFAM" id="SSF50978">
    <property type="entry name" value="WD40 repeat-like"/>
    <property type="match status" value="2"/>
</dbReference>
<feature type="region of interest" description="Disordered" evidence="4">
    <location>
        <begin position="1650"/>
        <end position="1684"/>
    </location>
</feature>
<feature type="repeat" description="WD" evidence="3">
    <location>
        <begin position="1565"/>
        <end position="1606"/>
    </location>
</feature>
<evidence type="ECO:0000313" key="7">
    <source>
        <dbReference type="Proteomes" id="UP000016930"/>
    </source>
</evidence>
<evidence type="ECO:0000313" key="6">
    <source>
        <dbReference type="EMBL" id="EMD37020.1"/>
    </source>
</evidence>
<feature type="repeat" description="WD" evidence="3">
    <location>
        <begin position="832"/>
        <end position="864"/>
    </location>
</feature>
<feature type="compositionally biased region" description="Basic and acidic residues" evidence="4">
    <location>
        <begin position="102"/>
        <end position="113"/>
    </location>
</feature>
<dbReference type="HOGENOM" id="CLU_240961_0_0_1"/>
<dbReference type="Pfam" id="PF09994">
    <property type="entry name" value="T6SS_Tle1-like_cat"/>
    <property type="match status" value="1"/>
</dbReference>
<evidence type="ECO:0000256" key="2">
    <source>
        <dbReference type="ARBA" id="ARBA00022737"/>
    </source>
</evidence>
<evidence type="ECO:0000256" key="1">
    <source>
        <dbReference type="ARBA" id="ARBA00022574"/>
    </source>
</evidence>
<gene>
    <name evidence="6" type="ORF">CERSUDRAFT_155454</name>
</gene>
<proteinExistence type="predicted"/>
<feature type="region of interest" description="Disordered" evidence="4">
    <location>
        <begin position="87"/>
        <end position="114"/>
    </location>
</feature>
<keyword evidence="1 3" id="KW-0853">WD repeat</keyword>
<feature type="repeat" description="WD" evidence="3">
    <location>
        <begin position="924"/>
        <end position="958"/>
    </location>
</feature>
<feature type="repeat" description="WD" evidence="3">
    <location>
        <begin position="1437"/>
        <end position="1472"/>
    </location>
</feature>
<dbReference type="Proteomes" id="UP000016930">
    <property type="component" value="Unassembled WGS sequence"/>
</dbReference>
<protein>
    <recommendedName>
        <fullName evidence="5">T6SS Phospholipase effector Tle1-like catalytic domain-containing protein</fullName>
    </recommendedName>
</protein>
<dbReference type="InterPro" id="IPR018712">
    <property type="entry name" value="Tle1-like_cat"/>
</dbReference>
<dbReference type="PANTHER" id="PTHR22847:SF637">
    <property type="entry name" value="WD REPEAT DOMAIN 5B"/>
    <property type="match status" value="1"/>
</dbReference>
<sequence length="1698" mass="187447">MRGHKIWDPARLIIGGEYGRRPGWKHRTECRRSSMPVALVPVRYKDVLRTGVTSQLEASIACRIALEHWIPAQLCYIMSQDTPDADVHINQAPVSDPDGVSDADRRTEDRGDAKTTSCGCMHQKSVRNLVVCIDGTSNQFGVKNTNVVELYNRLEKSENQLTYYNSGIGTYATPSWRSLSWWMQVAGHKFDLAFAWRFERILLGAYEWLSENYNQGDRIYLFVSRGAYQVRAISGMIERVGLIHKGNRDQIPFAYELYAATKHPSDTDSSGNTTIEKCKRFKATFSRRNVKVHFVGVWDTVSSVGIVRDKTLPDTTAGMGHVCYFRHALALDERRVKFLPEYAYGGVGPPTLDDNHMKEVWFAGSHSDIGGGKVENSDMNQFGPAIRWMSYEAIGYGLKVEPFQGKWKNVTPSRSLSLLWWFLEVFPITRLTYKDSGSVQSWPPNMGAPRCIQAHQLIHKSVRDQYSEGQSPRYIPIARFYDGRTWDDWQTNPGNIPVEDDPYMSAIHAIAGLKDDPSSSNHLDVLAVLLSTESGRRSIQETPDVAQILFNALEAQDRLDPHTVSITTTALSDCLVSVVLSGLENDPDSEENLNVLYSLLSKDIWRQSVQSSSVMAQILITVLNNQCEPVHCNDTRISDFMVAVVLSELKKNVNRQESLSILDDLRDTERGFTSLQHKDTIATLSGVMQRQAERKPTDDASRIVPDVLVALVLASIEERPPPTTSINSLIDLVRDSRGREALLRADDSTQRIFSVLDWVVDGIENEAERLKSTRTVVDVLNDIVPDAWRVKKHSVPKLRSIAAILLGGSKTDRAMARKFVLHFESAMTMEPLIGHADDVNSVVFSPQGDIIASGSDDTTVRLWSPKNGLPSLSLLTGHKAAVNSVAFSPDGERIASGSRDGTIRIWDVKTGSTTGDSIKGETPIFSVAFSHDGRRVAYGSKDAAIRIWDVETSKIHLEILHAHEGPVHSVAFSPDDHQISSGSGDGKARTWNAETGGSPITTFSSHTNLVLSVSYHPKLARIVSGSADCTVRIWDTGTTDPVTPHPLTGHSDWVRSAVFSLDGALVVSGADDSTIRVWDAETGQMVAGPFSGHDQEVAAVAFSPDNKRVVSGSFDNTVRIWDATGDSMLWIDVSGERRDGATVRTETISDSLIGTVLVGLKKDPSDAMQLSMLHRLQSTVSGRRSLRTARIEAIEVMSAAMERQAKSEKLSPEDAGIIPTILAEMVLEGLRMELLPKELETSYILELARIRNTEHGRAALLSRTSLVQELLQTAELIIKRERNQTERLNSIREVAQTLNTIAQHTEVERMTAQRVKVVGSILMNGSRSDRTLADKLMEDFASAMLMSPLIEHSQPVWSVTFSNDGQHVASGSSDGTVCVWNASTGKMASNGRGQCDYSVRSIAFSPSDKYIAIATEDTTAMLWEWRTGKPGNEDLQLRGHEDSVCSITFSRNGRWIASGAEDRSIILWDAETLGMKGQPLRGHTSPVQSVAFSHDGSQIASGSRDNTVRLWNVITGQEIRTIEGHTGSVYSVTFSPDSRRIISSSRDRTIRIWDADTGALVVDPLTGHDNWVDSVAIAHDGQRLVSGSDDTTIRIWDTETGEQVDEPLTGHTGPVNSVAISPDGQTIASGSVDRSVRIWDATGGWRHIDEISKEQLDNTDDEDQGKKLNEENDEPSGLGEQDIDSTFSLCAVRSAWPT</sequence>
<feature type="repeat" description="WD" evidence="3">
    <location>
        <begin position="875"/>
        <end position="916"/>
    </location>
</feature>
<dbReference type="CDD" id="cd00200">
    <property type="entry name" value="WD40"/>
    <property type="match status" value="2"/>
</dbReference>
<organism evidence="6 7">
    <name type="scientific">Ceriporiopsis subvermispora (strain B)</name>
    <name type="common">White-rot fungus</name>
    <name type="synonym">Gelatoporia subvermispora</name>
    <dbReference type="NCBI Taxonomy" id="914234"/>
    <lineage>
        <taxon>Eukaryota</taxon>
        <taxon>Fungi</taxon>
        <taxon>Dikarya</taxon>
        <taxon>Basidiomycota</taxon>
        <taxon>Agaricomycotina</taxon>
        <taxon>Agaricomycetes</taxon>
        <taxon>Polyporales</taxon>
        <taxon>Gelatoporiaceae</taxon>
        <taxon>Gelatoporia</taxon>
    </lineage>
</organism>
<dbReference type="STRING" id="914234.M2QY08"/>
<dbReference type="Gene3D" id="2.130.10.10">
    <property type="entry name" value="YVTN repeat-like/Quinoprotein amine dehydrogenase"/>
    <property type="match status" value="6"/>
</dbReference>